<evidence type="ECO:0000259" key="3">
    <source>
        <dbReference type="PROSITE" id="PS51186"/>
    </source>
</evidence>
<feature type="domain" description="N-acetyltransferase" evidence="3">
    <location>
        <begin position="3"/>
        <end position="155"/>
    </location>
</feature>
<keyword evidence="5" id="KW-1185">Reference proteome</keyword>
<dbReference type="Pfam" id="PF00583">
    <property type="entry name" value="Acetyltransf_1"/>
    <property type="match status" value="1"/>
</dbReference>
<comment type="caution">
    <text evidence="4">The sequence shown here is derived from an EMBL/GenBank/DDBJ whole genome shotgun (WGS) entry which is preliminary data.</text>
</comment>
<evidence type="ECO:0000313" key="5">
    <source>
        <dbReference type="Proteomes" id="UP000630594"/>
    </source>
</evidence>
<accession>A0ABQ1Q6H9</accession>
<keyword evidence="1" id="KW-0808">Transferase</keyword>
<evidence type="ECO:0000313" key="4">
    <source>
        <dbReference type="EMBL" id="GGD14380.1"/>
    </source>
</evidence>
<evidence type="ECO:0000256" key="2">
    <source>
        <dbReference type="ARBA" id="ARBA00023315"/>
    </source>
</evidence>
<dbReference type="InterPro" id="IPR050832">
    <property type="entry name" value="Bact_Acetyltransf"/>
</dbReference>
<dbReference type="CDD" id="cd04301">
    <property type="entry name" value="NAT_SF"/>
    <property type="match status" value="1"/>
</dbReference>
<dbReference type="Proteomes" id="UP000630594">
    <property type="component" value="Unassembled WGS sequence"/>
</dbReference>
<dbReference type="PROSITE" id="PS51186">
    <property type="entry name" value="GNAT"/>
    <property type="match status" value="1"/>
</dbReference>
<reference evidence="5" key="1">
    <citation type="journal article" date="2019" name="Int. J. Syst. Evol. Microbiol.">
        <title>The Global Catalogue of Microorganisms (GCM) 10K type strain sequencing project: providing services to taxonomists for standard genome sequencing and annotation.</title>
        <authorList>
            <consortium name="The Broad Institute Genomics Platform"/>
            <consortium name="The Broad Institute Genome Sequencing Center for Infectious Disease"/>
            <person name="Wu L."/>
            <person name="Ma J."/>
        </authorList>
    </citation>
    <scope>NUCLEOTIDE SEQUENCE [LARGE SCALE GENOMIC DNA]</scope>
    <source>
        <strain evidence="5">CCM 7403</strain>
    </source>
</reference>
<keyword evidence="2" id="KW-0012">Acyltransferase</keyword>
<organism evidence="4 5">
    <name type="scientific">Nocardioides daphniae</name>
    <dbReference type="NCBI Taxonomy" id="402297"/>
    <lineage>
        <taxon>Bacteria</taxon>
        <taxon>Bacillati</taxon>
        <taxon>Actinomycetota</taxon>
        <taxon>Actinomycetes</taxon>
        <taxon>Propionibacteriales</taxon>
        <taxon>Nocardioidaceae</taxon>
        <taxon>Nocardioides</taxon>
    </lineage>
</organism>
<dbReference type="Gene3D" id="3.40.630.30">
    <property type="match status" value="1"/>
</dbReference>
<dbReference type="InterPro" id="IPR016181">
    <property type="entry name" value="Acyl_CoA_acyltransferase"/>
</dbReference>
<dbReference type="InterPro" id="IPR000182">
    <property type="entry name" value="GNAT_dom"/>
</dbReference>
<proteinExistence type="predicted"/>
<gene>
    <name evidence="4" type="ORF">GCM10007231_11720</name>
</gene>
<dbReference type="SUPFAM" id="SSF55729">
    <property type="entry name" value="Acyl-CoA N-acyltransferases (Nat)"/>
    <property type="match status" value="1"/>
</dbReference>
<dbReference type="RefSeq" id="WP_188421162.1">
    <property type="nucleotide sequence ID" value="NZ_BMCK01000002.1"/>
</dbReference>
<evidence type="ECO:0000256" key="1">
    <source>
        <dbReference type="ARBA" id="ARBA00022679"/>
    </source>
</evidence>
<dbReference type="PANTHER" id="PTHR43877">
    <property type="entry name" value="AMINOALKYLPHOSPHONATE N-ACETYLTRANSFERASE-RELATED-RELATED"/>
    <property type="match status" value="1"/>
</dbReference>
<sequence>MHVELREATAEDAKAIRALVEVVLPATYDQIDPAYATRELESWQVEDIPDALEDGVFVVGEVNGRIIALVSATIDDRDRFVMTTLHVHPDFQGQRLGSRLLTEVVDLVDDKALWTRYPEGDDNAAAFCERHGFVVAEVVDDPPFPKQVWARLDRD</sequence>
<protein>
    <recommendedName>
        <fullName evidence="3">N-acetyltransferase domain-containing protein</fullName>
    </recommendedName>
</protein>
<name>A0ABQ1Q6H9_9ACTN</name>
<dbReference type="EMBL" id="BMCK01000002">
    <property type="protein sequence ID" value="GGD14380.1"/>
    <property type="molecule type" value="Genomic_DNA"/>
</dbReference>